<dbReference type="CDD" id="cd03426">
    <property type="entry name" value="NUDIX_CoAse_Nudt7"/>
    <property type="match status" value="1"/>
</dbReference>
<keyword evidence="6" id="KW-0464">Manganese</keyword>
<dbReference type="KEGG" id="acr:Acry_2009"/>
<keyword evidence="4 8" id="KW-0378">Hydrolase</keyword>
<keyword evidence="5" id="KW-0460">Magnesium</keyword>
<evidence type="ECO:0000256" key="1">
    <source>
        <dbReference type="ARBA" id="ARBA00001936"/>
    </source>
</evidence>
<gene>
    <name evidence="8" type="ordered locus">Acry_2009</name>
</gene>
<dbReference type="PROSITE" id="PS51462">
    <property type="entry name" value="NUDIX"/>
    <property type="match status" value="1"/>
</dbReference>
<dbReference type="PANTHER" id="PTHR12992:SF11">
    <property type="entry name" value="MITOCHONDRIAL COENZYME A DIPHOSPHATASE NUDT8"/>
    <property type="match status" value="1"/>
</dbReference>
<dbReference type="STRING" id="349163.Acry_2009"/>
<evidence type="ECO:0000259" key="7">
    <source>
        <dbReference type="PROSITE" id="PS51462"/>
    </source>
</evidence>
<dbReference type="Gene3D" id="3.90.79.10">
    <property type="entry name" value="Nucleoside Triphosphate Pyrophosphohydrolase"/>
    <property type="match status" value="1"/>
</dbReference>
<evidence type="ECO:0000256" key="4">
    <source>
        <dbReference type="ARBA" id="ARBA00022801"/>
    </source>
</evidence>
<dbReference type="GO" id="GO:0046872">
    <property type="term" value="F:metal ion binding"/>
    <property type="evidence" value="ECO:0007669"/>
    <property type="project" value="UniProtKB-KW"/>
</dbReference>
<feature type="domain" description="Nudix hydrolase" evidence="7">
    <location>
        <begin position="24"/>
        <end position="155"/>
    </location>
</feature>
<dbReference type="PANTHER" id="PTHR12992">
    <property type="entry name" value="NUDIX HYDROLASE"/>
    <property type="match status" value="1"/>
</dbReference>
<dbReference type="InterPro" id="IPR015797">
    <property type="entry name" value="NUDIX_hydrolase-like_dom_sf"/>
</dbReference>
<dbReference type="GO" id="GO:0010945">
    <property type="term" value="F:coenzyme A diphosphatase activity"/>
    <property type="evidence" value="ECO:0007669"/>
    <property type="project" value="InterPro"/>
</dbReference>
<dbReference type="RefSeq" id="WP_007424597.1">
    <property type="nucleotide sequence ID" value="NC_009484.1"/>
</dbReference>
<proteinExistence type="predicted"/>
<evidence type="ECO:0000313" key="8">
    <source>
        <dbReference type="EMBL" id="ABQ31209.1"/>
    </source>
</evidence>
<dbReference type="Proteomes" id="UP000000245">
    <property type="component" value="Chromosome"/>
</dbReference>
<keyword evidence="9" id="KW-1185">Reference proteome</keyword>
<evidence type="ECO:0000256" key="5">
    <source>
        <dbReference type="ARBA" id="ARBA00022842"/>
    </source>
</evidence>
<evidence type="ECO:0000256" key="3">
    <source>
        <dbReference type="ARBA" id="ARBA00022723"/>
    </source>
</evidence>
<organism evidence="8 9">
    <name type="scientific">Acidiphilium cryptum (strain JF-5)</name>
    <dbReference type="NCBI Taxonomy" id="349163"/>
    <lineage>
        <taxon>Bacteria</taxon>
        <taxon>Pseudomonadati</taxon>
        <taxon>Pseudomonadota</taxon>
        <taxon>Alphaproteobacteria</taxon>
        <taxon>Acetobacterales</taxon>
        <taxon>Acidocellaceae</taxon>
        <taxon>Acidiphilium</taxon>
    </lineage>
</organism>
<protein>
    <submittedName>
        <fullName evidence="8">NUDIX hydrolase</fullName>
    </submittedName>
</protein>
<evidence type="ECO:0000256" key="6">
    <source>
        <dbReference type="ARBA" id="ARBA00023211"/>
    </source>
</evidence>
<dbReference type="SUPFAM" id="SSF55811">
    <property type="entry name" value="Nudix"/>
    <property type="match status" value="1"/>
</dbReference>
<reference evidence="8 9" key="1">
    <citation type="submission" date="2007-05" db="EMBL/GenBank/DDBJ databases">
        <title>Complete sequence of chromosome of Acidiphilium cryptum JF-5.</title>
        <authorList>
            <consortium name="US DOE Joint Genome Institute"/>
            <person name="Copeland A."/>
            <person name="Lucas S."/>
            <person name="Lapidus A."/>
            <person name="Barry K."/>
            <person name="Detter J.C."/>
            <person name="Glavina del Rio T."/>
            <person name="Hammon N."/>
            <person name="Israni S."/>
            <person name="Dalin E."/>
            <person name="Tice H."/>
            <person name="Pitluck S."/>
            <person name="Sims D."/>
            <person name="Brettin T."/>
            <person name="Bruce D."/>
            <person name="Han C."/>
            <person name="Schmutz J."/>
            <person name="Larimer F."/>
            <person name="Land M."/>
            <person name="Hauser L."/>
            <person name="Kyrpides N."/>
            <person name="Kim E."/>
            <person name="Magnuson T."/>
            <person name="Richardson P."/>
        </authorList>
    </citation>
    <scope>NUCLEOTIDE SEQUENCE [LARGE SCALE GENOMIC DNA]</scope>
    <source>
        <strain evidence="8 9">JF-5</strain>
    </source>
</reference>
<dbReference type="eggNOG" id="COG0494">
    <property type="taxonomic scope" value="Bacteria"/>
</dbReference>
<comment type="cofactor">
    <cofactor evidence="2">
        <name>Mg(2+)</name>
        <dbReference type="ChEBI" id="CHEBI:18420"/>
    </cofactor>
</comment>
<accession>A5G027</accession>
<dbReference type="AlphaFoldDB" id="A5G027"/>
<dbReference type="InterPro" id="IPR045121">
    <property type="entry name" value="CoAse"/>
</dbReference>
<name>A5G027_ACICJ</name>
<comment type="cofactor">
    <cofactor evidence="1">
        <name>Mn(2+)</name>
        <dbReference type="ChEBI" id="CHEBI:29035"/>
    </cofactor>
</comment>
<dbReference type="HOGENOM" id="CLU_040940_5_1_5"/>
<dbReference type="EMBL" id="CP000697">
    <property type="protein sequence ID" value="ABQ31209.1"/>
    <property type="molecule type" value="Genomic_DNA"/>
</dbReference>
<dbReference type="InterPro" id="IPR000086">
    <property type="entry name" value="NUDIX_hydrolase_dom"/>
</dbReference>
<sequence>MTIDETTLRRLLRERKARRSAGPGTARAAAVLVGIEPARGVWLTRRSAHLVHHAGQVALPGGTVDPSDASPEAAALREAEEEIGLDPGAVELLGRLDDFGTGTGFHITPVTALIHGTPEFRMAPDEVVAVFPLRLEHLLDPALPEWRKGTWHGGTREFPVWPHPDHVIWGATAWILYQLALTLREGVSAAAAEAASA</sequence>
<dbReference type="Pfam" id="PF00293">
    <property type="entry name" value="NUDIX"/>
    <property type="match status" value="1"/>
</dbReference>
<keyword evidence="3" id="KW-0479">Metal-binding</keyword>
<evidence type="ECO:0000256" key="2">
    <source>
        <dbReference type="ARBA" id="ARBA00001946"/>
    </source>
</evidence>
<evidence type="ECO:0000313" key="9">
    <source>
        <dbReference type="Proteomes" id="UP000000245"/>
    </source>
</evidence>